<dbReference type="Proteomes" id="UP001233999">
    <property type="component" value="Unassembled WGS sequence"/>
</dbReference>
<feature type="non-terminal residue" evidence="1">
    <location>
        <position position="1"/>
    </location>
</feature>
<evidence type="ECO:0000313" key="1">
    <source>
        <dbReference type="EMBL" id="KAJ9575113.1"/>
    </source>
</evidence>
<organism evidence="1 2">
    <name type="scientific">Diploptera punctata</name>
    <name type="common">Pacific beetle cockroach</name>
    <dbReference type="NCBI Taxonomy" id="6984"/>
    <lineage>
        <taxon>Eukaryota</taxon>
        <taxon>Metazoa</taxon>
        <taxon>Ecdysozoa</taxon>
        <taxon>Arthropoda</taxon>
        <taxon>Hexapoda</taxon>
        <taxon>Insecta</taxon>
        <taxon>Pterygota</taxon>
        <taxon>Neoptera</taxon>
        <taxon>Polyneoptera</taxon>
        <taxon>Dictyoptera</taxon>
        <taxon>Blattodea</taxon>
        <taxon>Blaberoidea</taxon>
        <taxon>Blaberidae</taxon>
        <taxon>Diplopterinae</taxon>
        <taxon>Diploptera</taxon>
    </lineage>
</organism>
<protein>
    <submittedName>
        <fullName evidence="1">Uncharacterized protein</fullName>
    </submittedName>
</protein>
<feature type="non-terminal residue" evidence="1">
    <location>
        <position position="85"/>
    </location>
</feature>
<comment type="caution">
    <text evidence="1">The sequence shown here is derived from an EMBL/GenBank/DDBJ whole genome shotgun (WGS) entry which is preliminary data.</text>
</comment>
<accession>A0AAD8E2Q8</accession>
<evidence type="ECO:0000313" key="2">
    <source>
        <dbReference type="Proteomes" id="UP001233999"/>
    </source>
</evidence>
<keyword evidence="2" id="KW-1185">Reference proteome</keyword>
<dbReference type="AlphaFoldDB" id="A0AAD8E2Q8"/>
<name>A0AAD8E2Q8_DIPPU</name>
<reference evidence="1" key="2">
    <citation type="submission" date="2023-05" db="EMBL/GenBank/DDBJ databases">
        <authorList>
            <person name="Fouks B."/>
        </authorList>
    </citation>
    <scope>NUCLEOTIDE SEQUENCE</scope>
    <source>
        <strain evidence="1">Stay&amp;Tobe</strain>
        <tissue evidence="1">Testes</tissue>
    </source>
</reference>
<dbReference type="EMBL" id="JASPKZ010010239">
    <property type="protein sequence ID" value="KAJ9575113.1"/>
    <property type="molecule type" value="Genomic_DNA"/>
</dbReference>
<reference evidence="1" key="1">
    <citation type="journal article" date="2023" name="IScience">
        <title>Live-bearing cockroach genome reveals convergent evolutionary mechanisms linked to viviparity in insects and beyond.</title>
        <authorList>
            <person name="Fouks B."/>
            <person name="Harrison M.C."/>
            <person name="Mikhailova A.A."/>
            <person name="Marchal E."/>
            <person name="English S."/>
            <person name="Carruthers M."/>
            <person name="Jennings E.C."/>
            <person name="Chiamaka E.L."/>
            <person name="Frigard R.A."/>
            <person name="Pippel M."/>
            <person name="Attardo G.M."/>
            <person name="Benoit J.B."/>
            <person name="Bornberg-Bauer E."/>
            <person name="Tobe S.S."/>
        </authorList>
    </citation>
    <scope>NUCLEOTIDE SEQUENCE</scope>
    <source>
        <strain evidence="1">Stay&amp;Tobe</strain>
    </source>
</reference>
<sequence length="85" mass="10042">NITANLMQLISPRHFKKSASRRQKLLKLCLNGLPIRCMSSIFSPQHITFHERFPFVENDDPTPRKFKPSNADHFFKIVTIFYNHQ</sequence>
<gene>
    <name evidence="1" type="ORF">L9F63_007699</name>
</gene>
<proteinExistence type="predicted"/>